<sequence length="472" mass="52609">MEVKVTTLGERGIVGEEGDLKGKMNDLHPHETLTLSPSPVAPLRRSSPADPLLSTHLSPSSPASPLLSTHLNPSQPVATHLDPSQPSQPVSVLSSRSGSESSFGSALYLKFADDSHCAVTAASRFASCEKRSKVIRRKFGFIRYDCAVSVDLAISKSNGIWLGDRKLFVKFASFNHIVKDNYSKSYMDSKETAALVVNKERECPSFPCVESGLRGEEVGGKLSFAQVLKGSSKDGMSSGVKSDILKLDPSSNDWLDRSMVAKLHKFMEVDDIIRDFEKEKINGTLIRSMGGRYILITFVTTEARDAIIKDSCLHRWFCETKPWQGEVAMSERFVWLSCMGMPLNVWNLESFRKIGEKWGVFMEVDDSTLHCLSFTKGRFLIATETMSTIDSSIQIEIDNIRYRVQVKEEPISSCVEVGRRAAYENLSHPYEEDAKAEARLDIRDSLSNNFHQVVNNSLEDNAILRQEESFGS</sequence>
<proteinExistence type="predicted"/>
<organism evidence="1 2">
    <name type="scientific">Vaccinium darrowii</name>
    <dbReference type="NCBI Taxonomy" id="229202"/>
    <lineage>
        <taxon>Eukaryota</taxon>
        <taxon>Viridiplantae</taxon>
        <taxon>Streptophyta</taxon>
        <taxon>Embryophyta</taxon>
        <taxon>Tracheophyta</taxon>
        <taxon>Spermatophyta</taxon>
        <taxon>Magnoliopsida</taxon>
        <taxon>eudicotyledons</taxon>
        <taxon>Gunneridae</taxon>
        <taxon>Pentapetalae</taxon>
        <taxon>asterids</taxon>
        <taxon>Ericales</taxon>
        <taxon>Ericaceae</taxon>
        <taxon>Vaccinioideae</taxon>
        <taxon>Vaccinieae</taxon>
        <taxon>Vaccinium</taxon>
    </lineage>
</organism>
<evidence type="ECO:0000313" key="2">
    <source>
        <dbReference type="Proteomes" id="UP000828048"/>
    </source>
</evidence>
<accession>A0ACB7YR55</accession>
<dbReference type="EMBL" id="CM037161">
    <property type="protein sequence ID" value="KAH7855856.1"/>
    <property type="molecule type" value="Genomic_DNA"/>
</dbReference>
<keyword evidence="2" id="KW-1185">Reference proteome</keyword>
<dbReference type="Proteomes" id="UP000828048">
    <property type="component" value="Chromosome 11"/>
</dbReference>
<name>A0ACB7YR55_9ERIC</name>
<protein>
    <submittedName>
        <fullName evidence="1">Uncharacterized protein</fullName>
    </submittedName>
</protein>
<reference evidence="1 2" key="1">
    <citation type="journal article" date="2021" name="Hortic Res">
        <title>High-quality reference genome and annotation aids understanding of berry development for evergreen blueberry (Vaccinium darrowii).</title>
        <authorList>
            <person name="Yu J."/>
            <person name="Hulse-Kemp A.M."/>
            <person name="Babiker E."/>
            <person name="Staton M."/>
        </authorList>
    </citation>
    <scope>NUCLEOTIDE SEQUENCE [LARGE SCALE GENOMIC DNA]</scope>
    <source>
        <strain evidence="2">cv. NJ 8807/NJ 8810</strain>
        <tissue evidence="1">Young leaf</tissue>
    </source>
</reference>
<gene>
    <name evidence="1" type="ORF">Vadar_029779</name>
</gene>
<comment type="caution">
    <text evidence="1">The sequence shown here is derived from an EMBL/GenBank/DDBJ whole genome shotgun (WGS) entry which is preliminary data.</text>
</comment>
<evidence type="ECO:0000313" key="1">
    <source>
        <dbReference type="EMBL" id="KAH7855856.1"/>
    </source>
</evidence>